<sequence>MAVKIRTQPLKPDHPPADSPEVYYVRAIFPTIHHYTISGPFHVLEAALPNLRQRLSDSSQAMTAFNSATNNGHMLNQFCHVTGPLDADPAQHVMVELLRMDDAQLKRSLPCPVYNVIFSEPILDDSGRPGIAPSGNAALKDMQVIGSYLSVDAAIERANEALNERVSDFPGAQVLPMRAMREEDLYAVGSIMRFPPHATPKLEMAATVCYDSGVMRDPQGNEM</sequence>
<keyword evidence="2" id="KW-1185">Reference proteome</keyword>
<evidence type="ECO:0000313" key="2">
    <source>
        <dbReference type="Proteomes" id="UP001265746"/>
    </source>
</evidence>
<proteinExistence type="predicted"/>
<accession>A0AAD9SAV1</accession>
<dbReference type="Proteomes" id="UP001265746">
    <property type="component" value="Unassembled WGS sequence"/>
</dbReference>
<gene>
    <name evidence="1" type="ORF">N8I77_009765</name>
</gene>
<comment type="caution">
    <text evidence="1">The sequence shown here is derived from an EMBL/GenBank/DDBJ whole genome shotgun (WGS) entry which is preliminary data.</text>
</comment>
<evidence type="ECO:0000313" key="1">
    <source>
        <dbReference type="EMBL" id="KAK2603299.1"/>
    </source>
</evidence>
<name>A0AAD9SAV1_PHOAM</name>
<organism evidence="1 2">
    <name type="scientific">Phomopsis amygdali</name>
    <name type="common">Fusicoccum amygdali</name>
    <dbReference type="NCBI Taxonomy" id="1214568"/>
    <lineage>
        <taxon>Eukaryota</taxon>
        <taxon>Fungi</taxon>
        <taxon>Dikarya</taxon>
        <taxon>Ascomycota</taxon>
        <taxon>Pezizomycotina</taxon>
        <taxon>Sordariomycetes</taxon>
        <taxon>Sordariomycetidae</taxon>
        <taxon>Diaporthales</taxon>
        <taxon>Diaporthaceae</taxon>
        <taxon>Diaporthe</taxon>
    </lineage>
</organism>
<dbReference type="AlphaFoldDB" id="A0AAD9SAV1"/>
<reference evidence="1" key="1">
    <citation type="submission" date="2023-06" db="EMBL/GenBank/DDBJ databases">
        <authorList>
            <person name="Noh H."/>
        </authorList>
    </citation>
    <scope>NUCLEOTIDE SEQUENCE</scope>
    <source>
        <strain evidence="1">DUCC20226</strain>
    </source>
</reference>
<dbReference type="EMBL" id="JAUJFL010000005">
    <property type="protein sequence ID" value="KAK2603299.1"/>
    <property type="molecule type" value="Genomic_DNA"/>
</dbReference>
<protein>
    <submittedName>
        <fullName evidence="1">Uncharacterized protein</fullName>
    </submittedName>
</protein>